<dbReference type="EMBL" id="OZ021743">
    <property type="protein sequence ID" value="CAK9328845.1"/>
    <property type="molecule type" value="Genomic_DNA"/>
</dbReference>
<name>A0ABP0Z7T5_9ROSI</name>
<evidence type="ECO:0000313" key="2">
    <source>
        <dbReference type="EMBL" id="CAK9328845.1"/>
    </source>
</evidence>
<dbReference type="Pfam" id="PF11595">
    <property type="entry name" value="DUF3245"/>
    <property type="match status" value="1"/>
</dbReference>
<sequence>MPKLPSKYSVSNLHAYLVGWLEWKSLLVSQNESIRTNVPCFSISSHTRLIPNPPAAAAHQRHSSPASTPAGKAVDTHQRASETLSLPSRHTSGQIYQVLRDYYIHSVYNSAQLVLKTRTSLLFINFGSYRSLEVAVASAMSSNMERPRKSRPPEIIKLNDAAKLAAQLMSKMTNSEWKETAVDNESIAIEPEIRPPRLGLGAKATRHFRNGPSNDPLDRKLYAKLDAGKRQAARKMSEDTPELNNKDDGDDDDDEDESRTAVFDKKRSAKAVTMPPLLGKKKRR</sequence>
<feature type="region of interest" description="Disordered" evidence="1">
    <location>
        <begin position="52"/>
        <end position="86"/>
    </location>
</feature>
<dbReference type="PANTHER" id="PTHR35741">
    <property type="entry name" value="FACTOR CWC22-LIKE PROTEIN, PUTATIVE (DUF3245)-RELATED"/>
    <property type="match status" value="1"/>
</dbReference>
<feature type="region of interest" description="Disordered" evidence="1">
    <location>
        <begin position="198"/>
        <end position="284"/>
    </location>
</feature>
<accession>A0ABP0Z7T5</accession>
<reference evidence="2 3" key="1">
    <citation type="submission" date="2024-03" db="EMBL/GenBank/DDBJ databases">
        <authorList>
            <person name="Gkanogiannis A."/>
            <person name="Becerra Lopez-Lavalle L."/>
        </authorList>
    </citation>
    <scope>NUCLEOTIDE SEQUENCE [LARGE SCALE GENOMIC DNA]</scope>
</reference>
<keyword evidence="3" id="KW-1185">Reference proteome</keyword>
<evidence type="ECO:0000313" key="3">
    <source>
        <dbReference type="Proteomes" id="UP001642487"/>
    </source>
</evidence>
<protein>
    <submittedName>
        <fullName evidence="2">Uncharacterized protein</fullName>
    </submittedName>
</protein>
<organism evidence="2 3">
    <name type="scientific">Citrullus colocynthis</name>
    <name type="common">colocynth</name>
    <dbReference type="NCBI Taxonomy" id="252529"/>
    <lineage>
        <taxon>Eukaryota</taxon>
        <taxon>Viridiplantae</taxon>
        <taxon>Streptophyta</taxon>
        <taxon>Embryophyta</taxon>
        <taxon>Tracheophyta</taxon>
        <taxon>Spermatophyta</taxon>
        <taxon>Magnoliopsida</taxon>
        <taxon>eudicotyledons</taxon>
        <taxon>Gunneridae</taxon>
        <taxon>Pentapetalae</taxon>
        <taxon>rosids</taxon>
        <taxon>fabids</taxon>
        <taxon>Cucurbitales</taxon>
        <taxon>Cucurbitaceae</taxon>
        <taxon>Benincaseae</taxon>
        <taxon>Citrullus</taxon>
    </lineage>
</organism>
<evidence type="ECO:0000256" key="1">
    <source>
        <dbReference type="SAM" id="MobiDB-lite"/>
    </source>
</evidence>
<proteinExistence type="predicted"/>
<feature type="compositionally biased region" description="Basic and acidic residues" evidence="1">
    <location>
        <begin position="216"/>
        <end position="229"/>
    </location>
</feature>
<feature type="compositionally biased region" description="Acidic residues" evidence="1">
    <location>
        <begin position="248"/>
        <end position="257"/>
    </location>
</feature>
<dbReference type="InterPro" id="IPR021641">
    <property type="entry name" value="DUF3245"/>
</dbReference>
<gene>
    <name evidence="2" type="ORF">CITCOLO1_LOCUS21274</name>
</gene>
<dbReference type="PANTHER" id="PTHR35741:SF1">
    <property type="entry name" value="FACTOR CWC22-LIKE PROTEIN, PUTATIVE (DUF3245)-RELATED"/>
    <property type="match status" value="1"/>
</dbReference>
<dbReference type="Proteomes" id="UP001642487">
    <property type="component" value="Chromosome 9"/>
</dbReference>